<dbReference type="Pfam" id="PF02050">
    <property type="entry name" value="FliJ"/>
    <property type="match status" value="1"/>
</dbReference>
<dbReference type="Gene3D" id="1.10.287.1700">
    <property type="match status" value="1"/>
</dbReference>
<dbReference type="GO" id="GO:0044781">
    <property type="term" value="P:bacterial-type flagellum organization"/>
    <property type="evidence" value="ECO:0007669"/>
    <property type="project" value="UniProtKB-KW"/>
</dbReference>
<dbReference type="InterPro" id="IPR012823">
    <property type="entry name" value="Flagell_FliJ"/>
</dbReference>
<evidence type="ECO:0000256" key="6">
    <source>
        <dbReference type="ARBA" id="ARBA00022500"/>
    </source>
</evidence>
<dbReference type="Proteomes" id="UP000321154">
    <property type="component" value="Unassembled WGS sequence"/>
</dbReference>
<proteinExistence type="inferred from homology"/>
<comment type="subcellular location">
    <subcellularLocation>
        <location evidence="1">Cell membrane</location>
        <topology evidence="1">Peripheral membrane protein</topology>
        <orientation evidence="1">Cytoplasmic side</orientation>
    </subcellularLocation>
</comment>
<evidence type="ECO:0000256" key="5">
    <source>
        <dbReference type="ARBA" id="ARBA00022475"/>
    </source>
</evidence>
<dbReference type="GO" id="GO:0005886">
    <property type="term" value="C:plasma membrane"/>
    <property type="evidence" value="ECO:0007669"/>
    <property type="project" value="UniProtKB-SubCell"/>
</dbReference>
<evidence type="ECO:0000256" key="8">
    <source>
        <dbReference type="ARBA" id="ARBA00022927"/>
    </source>
</evidence>
<keyword evidence="12" id="KW-0282">Flagellum</keyword>
<dbReference type="InterPro" id="IPR053716">
    <property type="entry name" value="Flag_assembly_chemotaxis_eff"/>
</dbReference>
<protein>
    <recommendedName>
        <fullName evidence="3">Flagellar FliJ protein</fullName>
    </recommendedName>
</protein>
<evidence type="ECO:0000256" key="10">
    <source>
        <dbReference type="ARBA" id="ARBA00023225"/>
    </source>
</evidence>
<accession>A0A7W3JKX7</accession>
<evidence type="ECO:0000256" key="3">
    <source>
        <dbReference type="ARBA" id="ARBA00020392"/>
    </source>
</evidence>
<comment type="similarity">
    <text evidence="2">Belongs to the FliJ family.</text>
</comment>
<dbReference type="EMBL" id="BJUV01000006">
    <property type="protein sequence ID" value="GEK82509.1"/>
    <property type="molecule type" value="Genomic_DNA"/>
</dbReference>
<reference evidence="12 14" key="2">
    <citation type="submission" date="2020-07" db="EMBL/GenBank/DDBJ databases">
        <title>Sequencing the genomes of 1000 actinobacteria strains.</title>
        <authorList>
            <person name="Klenk H.-P."/>
        </authorList>
    </citation>
    <scope>NUCLEOTIDE SEQUENCE [LARGE SCALE GENOMIC DNA]</scope>
    <source>
        <strain evidence="12 14">DSM 10309</strain>
    </source>
</reference>
<dbReference type="GO" id="GO:0071973">
    <property type="term" value="P:bacterial-type flagellum-dependent cell motility"/>
    <property type="evidence" value="ECO:0007669"/>
    <property type="project" value="InterPro"/>
</dbReference>
<keyword evidence="7" id="KW-1005">Bacterial flagellum biogenesis</keyword>
<dbReference type="GO" id="GO:0015031">
    <property type="term" value="P:protein transport"/>
    <property type="evidence" value="ECO:0007669"/>
    <property type="project" value="UniProtKB-KW"/>
</dbReference>
<evidence type="ECO:0000313" key="11">
    <source>
        <dbReference type="EMBL" id="GEK82509.1"/>
    </source>
</evidence>
<name>A0A7W3JKX7_9MICO</name>
<keyword evidence="13" id="KW-1185">Reference proteome</keyword>
<sequence>MARPFSLIGLLRLRHAQQGQAAATLADANERLREASDRRMAARRTLDDGPIEVTDAAMLSALAAARASTRGMLTELDAVTERRRADADAAQLAFNEARRAALALEKLEAKHADEVAADDLRTEQSVLDEIAARNRGGTP</sequence>
<evidence type="ECO:0000313" key="12">
    <source>
        <dbReference type="EMBL" id="MBA8814713.1"/>
    </source>
</evidence>
<keyword evidence="8" id="KW-0653">Protein transport</keyword>
<gene>
    <name evidence="12" type="ORF">FB463_002988</name>
    <name evidence="11" type="ORF">FFA01_08180</name>
</gene>
<evidence type="ECO:0000256" key="1">
    <source>
        <dbReference type="ARBA" id="ARBA00004413"/>
    </source>
</evidence>
<dbReference type="GO" id="GO:0006935">
    <property type="term" value="P:chemotaxis"/>
    <property type="evidence" value="ECO:0007669"/>
    <property type="project" value="UniProtKB-KW"/>
</dbReference>
<evidence type="ECO:0000313" key="14">
    <source>
        <dbReference type="Proteomes" id="UP000522688"/>
    </source>
</evidence>
<dbReference type="RefSeq" id="WP_146853284.1">
    <property type="nucleotide sequence ID" value="NZ_BAAAHR010000003.1"/>
</dbReference>
<evidence type="ECO:0000256" key="4">
    <source>
        <dbReference type="ARBA" id="ARBA00022448"/>
    </source>
</evidence>
<organism evidence="12 14">
    <name type="scientific">Frigoribacterium faeni</name>
    <dbReference type="NCBI Taxonomy" id="145483"/>
    <lineage>
        <taxon>Bacteria</taxon>
        <taxon>Bacillati</taxon>
        <taxon>Actinomycetota</taxon>
        <taxon>Actinomycetes</taxon>
        <taxon>Micrococcales</taxon>
        <taxon>Microbacteriaceae</taxon>
        <taxon>Frigoribacterium</taxon>
    </lineage>
</organism>
<keyword evidence="10" id="KW-1006">Bacterial flagellum protein export</keyword>
<dbReference type="OrthoDB" id="5125557at2"/>
<keyword evidence="5" id="KW-1003">Cell membrane</keyword>
<keyword evidence="12" id="KW-0969">Cilium</keyword>
<dbReference type="GO" id="GO:0009288">
    <property type="term" value="C:bacterial-type flagellum"/>
    <property type="evidence" value="ECO:0007669"/>
    <property type="project" value="InterPro"/>
</dbReference>
<evidence type="ECO:0000256" key="2">
    <source>
        <dbReference type="ARBA" id="ARBA00010004"/>
    </source>
</evidence>
<keyword evidence="4" id="KW-0813">Transport</keyword>
<comment type="caution">
    <text evidence="12">The sequence shown here is derived from an EMBL/GenBank/DDBJ whole genome shotgun (WGS) entry which is preliminary data.</text>
</comment>
<evidence type="ECO:0000256" key="9">
    <source>
        <dbReference type="ARBA" id="ARBA00023136"/>
    </source>
</evidence>
<evidence type="ECO:0000313" key="13">
    <source>
        <dbReference type="Proteomes" id="UP000321154"/>
    </source>
</evidence>
<dbReference type="Proteomes" id="UP000522688">
    <property type="component" value="Unassembled WGS sequence"/>
</dbReference>
<dbReference type="EMBL" id="JACGWW010000007">
    <property type="protein sequence ID" value="MBA8814713.1"/>
    <property type="molecule type" value="Genomic_DNA"/>
</dbReference>
<keyword evidence="6" id="KW-0145">Chemotaxis</keyword>
<keyword evidence="12" id="KW-0966">Cell projection</keyword>
<evidence type="ECO:0000256" key="7">
    <source>
        <dbReference type="ARBA" id="ARBA00022795"/>
    </source>
</evidence>
<reference evidence="11 13" key="1">
    <citation type="submission" date="2019-07" db="EMBL/GenBank/DDBJ databases">
        <title>Whole genome shotgun sequence of Frigoribacterium faeni NBRC 103066.</title>
        <authorList>
            <person name="Hosoyama A."/>
            <person name="Uohara A."/>
            <person name="Ohji S."/>
            <person name="Ichikawa N."/>
        </authorList>
    </citation>
    <scope>NUCLEOTIDE SEQUENCE [LARGE SCALE GENOMIC DNA]</scope>
    <source>
        <strain evidence="11 13">NBRC 103066</strain>
    </source>
</reference>
<dbReference type="AlphaFoldDB" id="A0A7W3JKX7"/>
<keyword evidence="9" id="KW-0472">Membrane</keyword>